<comment type="cofactor">
    <cofactor evidence="14">
        <name>Zn(2+)</name>
        <dbReference type="ChEBI" id="CHEBI:29105"/>
    </cofactor>
    <text evidence="14">Binds 1 zinc ion per subunit.</text>
</comment>
<comment type="catalytic activity">
    <reaction evidence="1 14">
        <text>1-(5-phospho-beta-D-ribosyl)-5'-AMP + H2O = 1-(5-phospho-beta-D-ribosyl)-5-[(5-phospho-beta-D-ribosylamino)methylideneamino]imidazole-4-carboxamide</text>
        <dbReference type="Rhea" id="RHEA:20049"/>
        <dbReference type="ChEBI" id="CHEBI:15377"/>
        <dbReference type="ChEBI" id="CHEBI:58435"/>
        <dbReference type="ChEBI" id="CHEBI:59457"/>
        <dbReference type="EC" id="3.5.4.19"/>
    </reaction>
</comment>
<evidence type="ECO:0000256" key="5">
    <source>
        <dbReference type="ARBA" id="ARBA00007731"/>
    </source>
</evidence>
<feature type="binding site" evidence="14">
    <location>
        <position position="109"/>
    </location>
    <ligand>
        <name>Zn(2+)</name>
        <dbReference type="ChEBI" id="CHEBI:29105"/>
        <note>ligand shared between dimeric partners</note>
    </ligand>
</feature>
<dbReference type="EMBL" id="CP001874">
    <property type="protein sequence ID" value="ADG88164.1"/>
    <property type="molecule type" value="Genomic_DNA"/>
</dbReference>
<evidence type="ECO:0000313" key="17">
    <source>
        <dbReference type="EMBL" id="ADG88164.1"/>
    </source>
</evidence>
<dbReference type="FunFam" id="3.10.20.810:FF:000001">
    <property type="entry name" value="Histidine biosynthesis bifunctional protein HisIE"/>
    <property type="match status" value="1"/>
</dbReference>
<dbReference type="AlphaFoldDB" id="D6YA21"/>
<keyword evidence="12 14" id="KW-0460">Magnesium</keyword>
<dbReference type="Proteomes" id="UP000006640">
    <property type="component" value="Chromosome"/>
</dbReference>
<comment type="similarity">
    <text evidence="14">Belongs to the PRA-CH family.</text>
</comment>
<comment type="catalytic activity">
    <reaction evidence="2">
        <text>1-(5-phospho-beta-D-ribosyl)-ATP + H2O = 1-(5-phospho-beta-D-ribosyl)-5'-AMP + diphosphate + H(+)</text>
        <dbReference type="Rhea" id="RHEA:22828"/>
        <dbReference type="ChEBI" id="CHEBI:15377"/>
        <dbReference type="ChEBI" id="CHEBI:15378"/>
        <dbReference type="ChEBI" id="CHEBI:33019"/>
        <dbReference type="ChEBI" id="CHEBI:59457"/>
        <dbReference type="ChEBI" id="CHEBI:73183"/>
        <dbReference type="EC" id="3.6.1.31"/>
    </reaction>
</comment>
<keyword evidence="10 14" id="KW-0378">Hydrolase</keyword>
<feature type="binding site" evidence="14">
    <location>
        <position position="132"/>
    </location>
    <ligand>
        <name>Zn(2+)</name>
        <dbReference type="ChEBI" id="CHEBI:29105"/>
        <note>ligand shared between dimeric partners</note>
    </ligand>
</feature>
<feature type="binding site" evidence="14">
    <location>
        <position position="125"/>
    </location>
    <ligand>
        <name>Zn(2+)</name>
        <dbReference type="ChEBI" id="CHEBI:29105"/>
        <note>ligand shared between dimeric partners</note>
    </ligand>
</feature>
<feature type="binding site" evidence="14">
    <location>
        <position position="108"/>
    </location>
    <ligand>
        <name>Mg(2+)</name>
        <dbReference type="ChEBI" id="CHEBI:18420"/>
    </ligand>
</feature>
<sequence length="144" mass="15816">MTHGRAAAPPRFPVTAGRPGRGLRQNYHMPLDPEIAARLKRTPDGLVPAIVQQYDTGEVLMLAWMDDEALHRTLTTGRATYWSRSRREYWVKGATSGNIQLVKQVALDCDGDTILLKVDQVGAACHTGDRTCFDADVLQANGPS</sequence>
<dbReference type="InterPro" id="IPR002496">
    <property type="entry name" value="PRib_AMP_CycHydrolase_dom"/>
</dbReference>
<dbReference type="NCBIfam" id="NF000768">
    <property type="entry name" value="PRK00051.1"/>
    <property type="match status" value="1"/>
</dbReference>
<evidence type="ECO:0000256" key="1">
    <source>
        <dbReference type="ARBA" id="ARBA00000024"/>
    </source>
</evidence>
<evidence type="ECO:0000256" key="8">
    <source>
        <dbReference type="ARBA" id="ARBA00022605"/>
    </source>
</evidence>
<accession>D6YA21</accession>
<dbReference type="SUPFAM" id="SSF141734">
    <property type="entry name" value="HisI-like"/>
    <property type="match status" value="1"/>
</dbReference>
<keyword evidence="13 14" id="KW-0368">Histidine biosynthesis</keyword>
<dbReference type="PANTHER" id="PTHR42945:SF11">
    <property type="entry name" value="PHOSPHORIBOSYL-AMP CYCLOHYDROLASE"/>
    <property type="match status" value="1"/>
</dbReference>
<proteinExistence type="inferred from homology"/>
<dbReference type="UniPathway" id="UPA00031">
    <property type="reaction ID" value="UER00008"/>
</dbReference>
<keyword evidence="9 14" id="KW-0479">Metal-binding</keyword>
<evidence type="ECO:0000256" key="3">
    <source>
        <dbReference type="ARBA" id="ARBA00005169"/>
    </source>
</evidence>
<keyword evidence="8 14" id="KW-0028">Amino-acid biosynthesis</keyword>
<dbReference type="GO" id="GO:0005737">
    <property type="term" value="C:cytoplasm"/>
    <property type="evidence" value="ECO:0007669"/>
    <property type="project" value="UniProtKB-SubCell"/>
</dbReference>
<dbReference type="InterPro" id="IPR038019">
    <property type="entry name" value="PRib_AMP_CycHydrolase_sf"/>
</dbReference>
<dbReference type="EC" id="3.5.4.19" evidence="14"/>
<keyword evidence="11 14" id="KW-0862">Zinc</keyword>
<comment type="pathway">
    <text evidence="3 14">Amino-acid biosynthesis; L-histidine biosynthesis; L-histidine from 5-phospho-alpha-D-ribose 1-diphosphate: step 3/9.</text>
</comment>
<dbReference type="Pfam" id="PF01502">
    <property type="entry name" value="PRA-CH"/>
    <property type="match status" value="1"/>
</dbReference>
<feature type="binding site" evidence="14">
    <location>
        <position position="112"/>
    </location>
    <ligand>
        <name>Mg(2+)</name>
        <dbReference type="ChEBI" id="CHEBI:18420"/>
    </ligand>
</feature>
<keyword evidence="7 14" id="KW-0963">Cytoplasm</keyword>
<comment type="cofactor">
    <cofactor evidence="14">
        <name>Mg(2+)</name>
        <dbReference type="ChEBI" id="CHEBI:18420"/>
    </cofactor>
    <text evidence="14">Binds 1 Mg(2+) ion per subunit.</text>
</comment>
<evidence type="ECO:0000259" key="16">
    <source>
        <dbReference type="Pfam" id="PF01502"/>
    </source>
</evidence>
<comment type="subcellular location">
    <subcellularLocation>
        <location evidence="14">Cytoplasm</location>
    </subcellularLocation>
</comment>
<evidence type="ECO:0000256" key="9">
    <source>
        <dbReference type="ARBA" id="ARBA00022723"/>
    </source>
</evidence>
<comment type="function">
    <text evidence="14">Catalyzes the hydrolysis of the adenine ring of phosphoribosyl-AMP.</text>
</comment>
<evidence type="ECO:0000256" key="4">
    <source>
        <dbReference type="ARBA" id="ARBA00005204"/>
    </source>
</evidence>
<evidence type="ECO:0000256" key="10">
    <source>
        <dbReference type="ARBA" id="ARBA00022801"/>
    </source>
</evidence>
<evidence type="ECO:0000256" key="2">
    <source>
        <dbReference type="ARBA" id="ARBA00001460"/>
    </source>
</evidence>
<dbReference type="GO" id="GO:0004636">
    <property type="term" value="F:phosphoribosyl-ATP diphosphatase activity"/>
    <property type="evidence" value="ECO:0007669"/>
    <property type="project" value="UniProtKB-EC"/>
</dbReference>
<evidence type="ECO:0000313" key="18">
    <source>
        <dbReference type="Proteomes" id="UP000006640"/>
    </source>
</evidence>
<comment type="subunit">
    <text evidence="14">Homodimer.</text>
</comment>
<comment type="similarity">
    <text evidence="6">In the N-terminal section; belongs to the PRA-CH family.</text>
</comment>
<evidence type="ECO:0000256" key="14">
    <source>
        <dbReference type="HAMAP-Rule" id="MF_01021"/>
    </source>
</evidence>
<comment type="similarity">
    <text evidence="5">In the C-terminal section; belongs to the PRA-PH family.</text>
</comment>
<dbReference type="GO" id="GO:0008270">
    <property type="term" value="F:zinc ion binding"/>
    <property type="evidence" value="ECO:0007669"/>
    <property type="project" value="UniProtKB-UniRule"/>
</dbReference>
<dbReference type="GO" id="GO:0004635">
    <property type="term" value="F:phosphoribosyl-AMP cyclohydrolase activity"/>
    <property type="evidence" value="ECO:0007669"/>
    <property type="project" value="UniProtKB-UniRule"/>
</dbReference>
<feature type="domain" description="Phosphoribosyl-AMP cyclohydrolase" evidence="16">
    <location>
        <begin position="61"/>
        <end position="133"/>
    </location>
</feature>
<protein>
    <recommendedName>
        <fullName evidence="14">Phosphoribosyl-AMP cyclohydrolase</fullName>
        <shortName evidence="14">PRA-CH</shortName>
        <ecNumber evidence="14">3.5.4.19</ecNumber>
    </recommendedName>
</protein>
<dbReference type="HOGENOM" id="CLU_048577_5_2_11"/>
<evidence type="ECO:0000256" key="11">
    <source>
        <dbReference type="ARBA" id="ARBA00022833"/>
    </source>
</evidence>
<dbReference type="eggNOG" id="COG0139">
    <property type="taxonomic scope" value="Bacteria"/>
</dbReference>
<evidence type="ECO:0000256" key="13">
    <source>
        <dbReference type="ARBA" id="ARBA00023102"/>
    </source>
</evidence>
<organism evidence="17 18">
    <name type="scientific">Thermobispora bispora (strain ATCC 19993 / DSM 43833 / CBS 139.67 / JCM 10125 / KCTC 9307 / NBRC 14880 / R51)</name>
    <dbReference type="NCBI Taxonomy" id="469371"/>
    <lineage>
        <taxon>Bacteria</taxon>
        <taxon>Bacillati</taxon>
        <taxon>Actinomycetota</taxon>
        <taxon>Actinomycetes</taxon>
        <taxon>Streptosporangiales</taxon>
        <taxon>Streptosporangiaceae</taxon>
        <taxon>Thermobispora</taxon>
    </lineage>
</organism>
<dbReference type="GO" id="GO:0000287">
    <property type="term" value="F:magnesium ion binding"/>
    <property type="evidence" value="ECO:0007669"/>
    <property type="project" value="UniProtKB-UniRule"/>
</dbReference>
<comment type="pathway">
    <text evidence="4">Amino-acid biosynthesis; L-histidine biosynthesis; L-histidine from 5-phospho-alpha-D-ribose 1-diphosphate: step 2/9.</text>
</comment>
<dbReference type="KEGG" id="tbi:Tbis_1446"/>
<reference evidence="17 18" key="1">
    <citation type="submission" date="2010-01" db="EMBL/GenBank/DDBJ databases">
        <title>The complete genome of Thermobispora bispora DSM 43833.</title>
        <authorList>
            <consortium name="US DOE Joint Genome Institute (JGI-PGF)"/>
            <person name="Lucas S."/>
            <person name="Copeland A."/>
            <person name="Lapidus A."/>
            <person name="Glavina del Rio T."/>
            <person name="Dalin E."/>
            <person name="Tice H."/>
            <person name="Bruce D."/>
            <person name="Goodwin L."/>
            <person name="Pitluck S."/>
            <person name="Kyrpides N."/>
            <person name="Mavromatis K."/>
            <person name="Ivanova N."/>
            <person name="Mikhailova N."/>
            <person name="Chertkov O."/>
            <person name="Brettin T."/>
            <person name="Detter J.C."/>
            <person name="Han C."/>
            <person name="Larimer F."/>
            <person name="Land M."/>
            <person name="Hauser L."/>
            <person name="Markowitz V."/>
            <person name="Cheng J.-F."/>
            <person name="Hugenholtz P."/>
            <person name="Woyke T."/>
            <person name="Wu D."/>
            <person name="Jando M."/>
            <person name="Schneider S."/>
            <person name="Klenk H.-P."/>
            <person name="Eisen J.A."/>
        </authorList>
    </citation>
    <scope>NUCLEOTIDE SEQUENCE [LARGE SCALE GENOMIC DNA]</scope>
    <source>
        <strain evidence="18">ATCC 19993 / DSM 43833 / CBS 139.67 / JCM 10125 / KCTC 9307 / NBRC 14880 / R51</strain>
    </source>
</reference>
<feature type="region of interest" description="Disordered" evidence="15">
    <location>
        <begin position="1"/>
        <end position="27"/>
    </location>
</feature>
<dbReference type="Gene3D" id="3.10.20.810">
    <property type="entry name" value="Phosphoribosyl-AMP cyclohydrolase"/>
    <property type="match status" value="1"/>
</dbReference>
<gene>
    <name evidence="14" type="primary">hisI</name>
    <name evidence="17" type="ordered locus">Tbis_1446</name>
</gene>
<dbReference type="STRING" id="469371.Tbis_1446"/>
<evidence type="ECO:0000256" key="15">
    <source>
        <dbReference type="SAM" id="MobiDB-lite"/>
    </source>
</evidence>
<evidence type="ECO:0000256" key="12">
    <source>
        <dbReference type="ARBA" id="ARBA00022842"/>
    </source>
</evidence>
<dbReference type="HAMAP" id="MF_01021">
    <property type="entry name" value="HisI"/>
    <property type="match status" value="1"/>
</dbReference>
<feature type="binding site" evidence="14">
    <location>
        <position position="110"/>
    </location>
    <ligand>
        <name>Mg(2+)</name>
        <dbReference type="ChEBI" id="CHEBI:18420"/>
    </ligand>
</feature>
<keyword evidence="18" id="KW-1185">Reference proteome</keyword>
<evidence type="ECO:0000256" key="7">
    <source>
        <dbReference type="ARBA" id="ARBA00022490"/>
    </source>
</evidence>
<dbReference type="GO" id="GO:0000105">
    <property type="term" value="P:L-histidine biosynthetic process"/>
    <property type="evidence" value="ECO:0007669"/>
    <property type="project" value="UniProtKB-UniRule"/>
</dbReference>
<dbReference type="InterPro" id="IPR026660">
    <property type="entry name" value="PRA-CH"/>
</dbReference>
<name>D6YA21_THEBD</name>
<dbReference type="PANTHER" id="PTHR42945">
    <property type="entry name" value="HISTIDINE BIOSYNTHESIS BIFUNCTIONAL PROTEIN"/>
    <property type="match status" value="1"/>
</dbReference>
<evidence type="ECO:0000256" key="6">
    <source>
        <dbReference type="ARBA" id="ARBA00008299"/>
    </source>
</evidence>